<dbReference type="Proteomes" id="UP001249020">
    <property type="component" value="Unassembled WGS sequence"/>
</dbReference>
<reference evidence="4 5" key="1">
    <citation type="submission" date="2023-09" db="EMBL/GenBank/DDBJ databases">
        <authorList>
            <person name="Rey-Velasco X."/>
        </authorList>
    </citation>
    <scope>NUCLEOTIDE SEQUENCE [LARGE SCALE GENOMIC DNA]</scope>
    <source>
        <strain evidence="4 5">W409</strain>
    </source>
</reference>
<feature type="domain" description="Hda lid" evidence="3">
    <location>
        <begin position="166"/>
        <end position="229"/>
    </location>
</feature>
<keyword evidence="1" id="KW-0235">DNA replication</keyword>
<dbReference type="InterPro" id="IPR020591">
    <property type="entry name" value="Chromosome_initiator_DnaA-like"/>
</dbReference>
<dbReference type="RefSeq" id="WP_311360194.1">
    <property type="nucleotide sequence ID" value="NZ_JAVRIE010000001.1"/>
</dbReference>
<evidence type="ECO:0000313" key="5">
    <source>
        <dbReference type="Proteomes" id="UP001249020"/>
    </source>
</evidence>
<comment type="similarity">
    <text evidence="1">Belongs to the DnaA family.</text>
</comment>
<dbReference type="NCBIfam" id="TIGR03420">
    <property type="entry name" value="DnaA_homol_Hda"/>
    <property type="match status" value="1"/>
</dbReference>
<evidence type="ECO:0000259" key="2">
    <source>
        <dbReference type="Pfam" id="PF00308"/>
    </source>
</evidence>
<protein>
    <submittedName>
        <fullName evidence="4">DnaA regulatory inactivator Hda</fullName>
    </submittedName>
</protein>
<dbReference type="InterPro" id="IPR027417">
    <property type="entry name" value="P-loop_NTPase"/>
</dbReference>
<dbReference type="InterPro" id="IPR017788">
    <property type="entry name" value="Hda"/>
</dbReference>
<proteinExistence type="inferred from homology"/>
<dbReference type="InterPro" id="IPR013317">
    <property type="entry name" value="DnaA_dom"/>
</dbReference>
<feature type="domain" description="Chromosomal replication initiator protein DnaA ATPAse" evidence="2">
    <location>
        <begin position="7"/>
        <end position="157"/>
    </location>
</feature>
<evidence type="ECO:0000259" key="3">
    <source>
        <dbReference type="Pfam" id="PF22688"/>
    </source>
</evidence>
<dbReference type="GO" id="GO:0032297">
    <property type="term" value="P:negative regulation of DNA-templated DNA replication initiation"/>
    <property type="evidence" value="ECO:0007669"/>
    <property type="project" value="InterPro"/>
</dbReference>
<dbReference type="Pfam" id="PF22688">
    <property type="entry name" value="Hda_lid"/>
    <property type="match status" value="1"/>
</dbReference>
<dbReference type="Gene3D" id="3.40.50.300">
    <property type="entry name" value="P-loop containing nucleotide triphosphate hydrolases"/>
    <property type="match status" value="1"/>
</dbReference>
<dbReference type="CDD" id="cd00009">
    <property type="entry name" value="AAA"/>
    <property type="match status" value="1"/>
</dbReference>
<dbReference type="PANTHER" id="PTHR30050">
    <property type="entry name" value="CHROMOSOMAL REPLICATION INITIATOR PROTEIN DNAA"/>
    <property type="match status" value="1"/>
</dbReference>
<organism evidence="4 5">
    <name type="scientific">Brumicola blandensis</name>
    <dbReference type="NCBI Taxonomy" id="3075611"/>
    <lineage>
        <taxon>Bacteria</taxon>
        <taxon>Pseudomonadati</taxon>
        <taxon>Pseudomonadota</taxon>
        <taxon>Gammaproteobacteria</taxon>
        <taxon>Alteromonadales</taxon>
        <taxon>Alteromonadaceae</taxon>
        <taxon>Brumicola</taxon>
    </lineage>
</organism>
<dbReference type="InterPro" id="IPR055199">
    <property type="entry name" value="Hda_lid"/>
</dbReference>
<name>A0AAW8QZI8_9ALTE</name>
<dbReference type="PANTHER" id="PTHR30050:SF5">
    <property type="entry name" value="DNAA REGULATORY INACTIVATOR HDA"/>
    <property type="match status" value="1"/>
</dbReference>
<evidence type="ECO:0000313" key="4">
    <source>
        <dbReference type="EMBL" id="MDT0581391.1"/>
    </source>
</evidence>
<dbReference type="EMBL" id="JAVRIE010000001">
    <property type="protein sequence ID" value="MDT0581391.1"/>
    <property type="molecule type" value="Genomic_DNA"/>
</dbReference>
<dbReference type="PRINTS" id="PR00051">
    <property type="entry name" value="DNAA"/>
</dbReference>
<gene>
    <name evidence="4" type="primary">hda</name>
    <name evidence="4" type="ORF">RM544_02480</name>
</gene>
<dbReference type="Pfam" id="PF00308">
    <property type="entry name" value="Bac_DnaA"/>
    <property type="match status" value="1"/>
</dbReference>
<dbReference type="Gene3D" id="1.10.8.60">
    <property type="match status" value="1"/>
</dbReference>
<dbReference type="AlphaFoldDB" id="A0AAW8QZI8"/>
<dbReference type="SUPFAM" id="SSF52540">
    <property type="entry name" value="P-loop containing nucleoside triphosphate hydrolases"/>
    <property type="match status" value="1"/>
</dbReference>
<keyword evidence="5" id="KW-1185">Reference proteome</keyword>
<sequence>MSLPVSLNVDETFDSFYSAGNDFVVEYLKQFLYSENASSTVICYLHGSRGLGKSHLLYAMCQHANQIDRSAMYLDMSILVEMPVEVVAGLTEYQLLCIDNLHIIAGVREWEVAIFDLINQFIELGGNHRIVLASGSSPISSGFVLPDLVSRLSWGAVFKLASRSEDELLAIISLRLSLRGLDASDESLRFLLSRVGRELGSLMDILDELDKKSLQEQRKVTIPFIKQVLNV</sequence>
<evidence type="ECO:0000256" key="1">
    <source>
        <dbReference type="RuleBase" id="RU004227"/>
    </source>
</evidence>
<comment type="caution">
    <text evidence="4">The sequence shown here is derived from an EMBL/GenBank/DDBJ whole genome shotgun (WGS) entry which is preliminary data.</text>
</comment>
<dbReference type="GO" id="GO:0006270">
    <property type="term" value="P:DNA replication initiation"/>
    <property type="evidence" value="ECO:0007669"/>
    <property type="project" value="TreeGrafter"/>
</dbReference>
<accession>A0AAW8QZI8</accession>